<feature type="region of interest" description="Disordered" evidence="1">
    <location>
        <begin position="119"/>
        <end position="147"/>
    </location>
</feature>
<dbReference type="InterPro" id="IPR006578">
    <property type="entry name" value="MADF-dom"/>
</dbReference>
<dbReference type="SMART" id="SM00595">
    <property type="entry name" value="MADF"/>
    <property type="match status" value="1"/>
</dbReference>
<dbReference type="Proteomes" id="UP001159363">
    <property type="component" value="Chromosome 8"/>
</dbReference>
<evidence type="ECO:0000313" key="4">
    <source>
        <dbReference type="Proteomes" id="UP001159363"/>
    </source>
</evidence>
<reference evidence="3 4" key="1">
    <citation type="submission" date="2023-02" db="EMBL/GenBank/DDBJ databases">
        <title>LHISI_Scaffold_Assembly.</title>
        <authorList>
            <person name="Stuart O.P."/>
            <person name="Cleave R."/>
            <person name="Magrath M.J.L."/>
            <person name="Mikheyev A.S."/>
        </authorList>
    </citation>
    <scope>NUCLEOTIDE SEQUENCE [LARGE SCALE GENOMIC DNA]</scope>
    <source>
        <strain evidence="3">Daus_M_001</strain>
        <tissue evidence="3">Leg muscle</tissue>
    </source>
</reference>
<accession>A0ABQ9GTC1</accession>
<proteinExistence type="predicted"/>
<keyword evidence="4" id="KW-1185">Reference proteome</keyword>
<sequence>MAAVTTEREDIVEFLELYKEFGCLWDMYSKQYSNKDARNQALEILLEILKVIGNATIATVKKKIENIRAAYKRERKVKHMYIRSGREDIHVPTLWYYEYLTFLDEIYSVPRKGVDTLSTRWDDEDEDEEEESETQTQARRPPACKRRATNILKEQEDLIESANNLLSRVETPAESYGRAVRLQLK</sequence>
<feature type="compositionally biased region" description="Acidic residues" evidence="1">
    <location>
        <begin position="122"/>
        <end position="133"/>
    </location>
</feature>
<dbReference type="PANTHER" id="PTHR21505">
    <property type="entry name" value="MADF DOMAIN-CONTAINING PROTEIN-RELATED"/>
    <property type="match status" value="1"/>
</dbReference>
<organism evidence="3 4">
    <name type="scientific">Dryococelus australis</name>
    <dbReference type="NCBI Taxonomy" id="614101"/>
    <lineage>
        <taxon>Eukaryota</taxon>
        <taxon>Metazoa</taxon>
        <taxon>Ecdysozoa</taxon>
        <taxon>Arthropoda</taxon>
        <taxon>Hexapoda</taxon>
        <taxon>Insecta</taxon>
        <taxon>Pterygota</taxon>
        <taxon>Neoptera</taxon>
        <taxon>Polyneoptera</taxon>
        <taxon>Phasmatodea</taxon>
        <taxon>Verophasmatodea</taxon>
        <taxon>Anareolatae</taxon>
        <taxon>Phasmatidae</taxon>
        <taxon>Eurycanthinae</taxon>
        <taxon>Dryococelus</taxon>
    </lineage>
</organism>
<protein>
    <recommendedName>
        <fullName evidence="2">MADF domain-containing protein</fullName>
    </recommendedName>
</protein>
<comment type="caution">
    <text evidence="3">The sequence shown here is derived from an EMBL/GenBank/DDBJ whole genome shotgun (WGS) entry which is preliminary data.</text>
</comment>
<dbReference type="Pfam" id="PF10545">
    <property type="entry name" value="MADF_DNA_bdg"/>
    <property type="match status" value="1"/>
</dbReference>
<name>A0ABQ9GTC1_9NEOP</name>
<evidence type="ECO:0000313" key="3">
    <source>
        <dbReference type="EMBL" id="KAJ8875253.1"/>
    </source>
</evidence>
<dbReference type="PROSITE" id="PS51029">
    <property type="entry name" value="MADF"/>
    <property type="match status" value="1"/>
</dbReference>
<evidence type="ECO:0000256" key="1">
    <source>
        <dbReference type="SAM" id="MobiDB-lite"/>
    </source>
</evidence>
<dbReference type="PANTHER" id="PTHR21505:SF8">
    <property type="entry name" value="DPT-YFP REPRESSOR BY OVEREXPRESSION, ISOFORM D-RELATED"/>
    <property type="match status" value="1"/>
</dbReference>
<gene>
    <name evidence="3" type="ORF">PR048_023148</name>
</gene>
<evidence type="ECO:0000259" key="2">
    <source>
        <dbReference type="PROSITE" id="PS51029"/>
    </source>
</evidence>
<dbReference type="EMBL" id="JARBHB010000009">
    <property type="protein sequence ID" value="KAJ8875253.1"/>
    <property type="molecule type" value="Genomic_DNA"/>
</dbReference>
<feature type="domain" description="MADF" evidence="2">
    <location>
        <begin position="13"/>
        <end position="108"/>
    </location>
</feature>